<feature type="region of interest" description="Disordered" evidence="3">
    <location>
        <begin position="210"/>
        <end position="232"/>
    </location>
</feature>
<keyword evidence="5" id="KW-1185">Reference proteome</keyword>
<evidence type="ECO:0000313" key="4">
    <source>
        <dbReference type="EMBL" id="GAA4630750.1"/>
    </source>
</evidence>
<dbReference type="Gene3D" id="3.40.50.1820">
    <property type="entry name" value="alpha/beta hydrolase"/>
    <property type="match status" value="1"/>
</dbReference>
<name>A0ABP8UHQ2_9ACTN</name>
<dbReference type="EMBL" id="BAABHK010000008">
    <property type="protein sequence ID" value="GAA4630750.1"/>
    <property type="molecule type" value="Genomic_DNA"/>
</dbReference>
<dbReference type="PANTHER" id="PTHR43037:SF1">
    <property type="entry name" value="BLL1128 PROTEIN"/>
    <property type="match status" value="1"/>
</dbReference>
<dbReference type="PANTHER" id="PTHR43037">
    <property type="entry name" value="UNNAMED PRODUCT-RELATED"/>
    <property type="match status" value="1"/>
</dbReference>
<gene>
    <name evidence="4" type="ORF">GCM10023196_057350</name>
</gene>
<dbReference type="InterPro" id="IPR029058">
    <property type="entry name" value="AB_hydrolase_fold"/>
</dbReference>
<protein>
    <submittedName>
        <fullName evidence="4">PHB depolymerase family esterase</fullName>
    </submittedName>
</protein>
<dbReference type="SUPFAM" id="SSF53474">
    <property type="entry name" value="alpha/beta-Hydrolases"/>
    <property type="match status" value="1"/>
</dbReference>
<keyword evidence="1" id="KW-0732">Signal</keyword>
<evidence type="ECO:0000256" key="2">
    <source>
        <dbReference type="ARBA" id="ARBA00022801"/>
    </source>
</evidence>
<evidence type="ECO:0000256" key="1">
    <source>
        <dbReference type="ARBA" id="ARBA00022729"/>
    </source>
</evidence>
<evidence type="ECO:0000313" key="5">
    <source>
        <dbReference type="Proteomes" id="UP001501442"/>
    </source>
</evidence>
<dbReference type="InterPro" id="IPR010126">
    <property type="entry name" value="Esterase_phb"/>
</dbReference>
<dbReference type="Proteomes" id="UP001501442">
    <property type="component" value="Unassembled WGS sequence"/>
</dbReference>
<dbReference type="RefSeq" id="WP_345434184.1">
    <property type="nucleotide sequence ID" value="NZ_BAABHK010000008.1"/>
</dbReference>
<accession>A0ABP8UHQ2</accession>
<proteinExistence type="predicted"/>
<reference evidence="5" key="1">
    <citation type="journal article" date="2019" name="Int. J. Syst. Evol. Microbiol.">
        <title>The Global Catalogue of Microorganisms (GCM) 10K type strain sequencing project: providing services to taxonomists for standard genome sequencing and annotation.</title>
        <authorList>
            <consortium name="The Broad Institute Genomics Platform"/>
            <consortium name="The Broad Institute Genome Sequencing Center for Infectious Disease"/>
            <person name="Wu L."/>
            <person name="Ma J."/>
        </authorList>
    </citation>
    <scope>NUCLEOTIDE SEQUENCE [LARGE SCALE GENOMIC DNA]</scope>
    <source>
        <strain evidence="5">JCM 17939</strain>
    </source>
</reference>
<keyword evidence="2" id="KW-0378">Hydrolase</keyword>
<sequence>MASDDALVAGRLRIGGRERGFTVRLPRAAPDDPVPLALVLHGNDPSAGGSLMREWTTFDEQADAWGLAVAYPDGHGGCWADGRGVTTADEAGVDDVAFLRALIDWSAERHGTSPDRVVMAGISNGAFMAHRMAMEASDQVAVLAAVAGGLPAALRDRQPTHAVSAMLIHGTADRLAPIDGGYSRRRGPGGELRGRTLSLRETAEHWRTIDRCPPGPGETHTTEFSSRTTAGGGVGGTRVVAWTVFGGGHTWPGTPTPPEWDEPATEEFDAAEEICRFAQPLLLPADARRL</sequence>
<dbReference type="Pfam" id="PF10503">
    <property type="entry name" value="Esterase_PHB"/>
    <property type="match status" value="1"/>
</dbReference>
<comment type="caution">
    <text evidence="4">The sequence shown here is derived from an EMBL/GenBank/DDBJ whole genome shotgun (WGS) entry which is preliminary data.</text>
</comment>
<evidence type="ECO:0000256" key="3">
    <source>
        <dbReference type="SAM" id="MobiDB-lite"/>
    </source>
</evidence>
<dbReference type="InterPro" id="IPR050955">
    <property type="entry name" value="Plant_Biomass_Hydrol_Est"/>
</dbReference>
<organism evidence="4 5">
    <name type="scientific">Actinoallomurus vinaceus</name>
    <dbReference type="NCBI Taxonomy" id="1080074"/>
    <lineage>
        <taxon>Bacteria</taxon>
        <taxon>Bacillati</taxon>
        <taxon>Actinomycetota</taxon>
        <taxon>Actinomycetes</taxon>
        <taxon>Streptosporangiales</taxon>
        <taxon>Thermomonosporaceae</taxon>
        <taxon>Actinoallomurus</taxon>
    </lineage>
</organism>